<dbReference type="EMBL" id="BLXT01008494">
    <property type="protein sequence ID" value="GFO49535.1"/>
    <property type="molecule type" value="Genomic_DNA"/>
</dbReference>
<feature type="repeat" description="ANK" evidence="3">
    <location>
        <begin position="276"/>
        <end position="308"/>
    </location>
</feature>
<dbReference type="SMART" id="SM00248">
    <property type="entry name" value="ANK"/>
    <property type="match status" value="7"/>
</dbReference>
<dbReference type="Gene3D" id="1.25.40.20">
    <property type="entry name" value="Ankyrin repeat-containing domain"/>
    <property type="match status" value="2"/>
</dbReference>
<accession>A0AAV4DZV9</accession>
<keyword evidence="5" id="KW-1185">Reference proteome</keyword>
<feature type="repeat" description="ANK" evidence="3">
    <location>
        <begin position="42"/>
        <end position="74"/>
    </location>
</feature>
<name>A0AAV4DZV9_9GAST</name>
<dbReference type="PROSITE" id="PS50297">
    <property type="entry name" value="ANK_REP_REGION"/>
    <property type="match status" value="2"/>
</dbReference>
<dbReference type="AlphaFoldDB" id="A0AAV4DZV9"/>
<sequence length="546" mass="60424">MGNCSTSRANRGKSLPEACRAGLESSSEYKGIVSGTNLDPETCQTLLELAIVSGSIESVQRLLHQGADLKSCSSSVLLVAIDSLEEPDLMKMVTFLVEKGANIKRNFGLYSPLLLATITQPDVVPYLLQNGADVNEAGDFHDNTPLTAALSFDECKLSTRFCSTVETLLSAGADPNKPNKYGETALHLAADTEITSLLIQAGADLEARNDDGRTPLLEAAYKGRTDVISVLKMYGADMSAVDDDGNFALHVVAMSDEPQEGTLRLFAFQCNQINKRGITPLMVAAERCCNEAVQILLELGADPHIVNCRFGEPNTALSLLLDTVFEVSDNCDLACAEELITYKGVTSLPRCSWYFFKMIGLEQNRLVQLMVTHGMVPLCENVETIRRINFSTSVRLRDISGKLTPLTFALVLNKLEIAQYLTENWFLTPADLVGSMELRHLRSELERESQAYGLRFMDENLTQPMSLLKLSFVALSAQLGGVAGREERVSQTPLPNILKDKLLFRRENFTMDSTEWFPLEVQDDEVEYFSDDLSDSDFRVRRRLLV</sequence>
<organism evidence="4 5">
    <name type="scientific">Plakobranchus ocellatus</name>
    <dbReference type="NCBI Taxonomy" id="259542"/>
    <lineage>
        <taxon>Eukaryota</taxon>
        <taxon>Metazoa</taxon>
        <taxon>Spiralia</taxon>
        <taxon>Lophotrochozoa</taxon>
        <taxon>Mollusca</taxon>
        <taxon>Gastropoda</taxon>
        <taxon>Heterobranchia</taxon>
        <taxon>Euthyneura</taxon>
        <taxon>Panpulmonata</taxon>
        <taxon>Sacoglossa</taxon>
        <taxon>Placobranchoidea</taxon>
        <taxon>Plakobranchidae</taxon>
        <taxon>Plakobranchus</taxon>
    </lineage>
</organism>
<gene>
    <name evidence="4" type="ORF">PoB_007604000</name>
</gene>
<evidence type="ECO:0000256" key="1">
    <source>
        <dbReference type="ARBA" id="ARBA00022737"/>
    </source>
</evidence>
<dbReference type="InterPro" id="IPR036770">
    <property type="entry name" value="Ankyrin_rpt-contain_sf"/>
</dbReference>
<dbReference type="PANTHER" id="PTHR24173:SF74">
    <property type="entry name" value="ANKYRIN REPEAT DOMAIN-CONTAINING PROTEIN 16"/>
    <property type="match status" value="1"/>
</dbReference>
<evidence type="ECO:0000313" key="5">
    <source>
        <dbReference type="Proteomes" id="UP000735302"/>
    </source>
</evidence>
<dbReference type="SUPFAM" id="SSF48403">
    <property type="entry name" value="Ankyrin repeat"/>
    <property type="match status" value="2"/>
</dbReference>
<dbReference type="Proteomes" id="UP000735302">
    <property type="component" value="Unassembled WGS sequence"/>
</dbReference>
<reference evidence="4 5" key="1">
    <citation type="journal article" date="2021" name="Elife">
        <title>Chloroplast acquisition without the gene transfer in kleptoplastic sea slugs, Plakobranchus ocellatus.</title>
        <authorList>
            <person name="Maeda T."/>
            <person name="Takahashi S."/>
            <person name="Yoshida T."/>
            <person name="Shimamura S."/>
            <person name="Takaki Y."/>
            <person name="Nagai Y."/>
            <person name="Toyoda A."/>
            <person name="Suzuki Y."/>
            <person name="Arimoto A."/>
            <person name="Ishii H."/>
            <person name="Satoh N."/>
            <person name="Nishiyama T."/>
            <person name="Hasebe M."/>
            <person name="Maruyama T."/>
            <person name="Minagawa J."/>
            <person name="Obokata J."/>
            <person name="Shigenobu S."/>
        </authorList>
    </citation>
    <scope>NUCLEOTIDE SEQUENCE [LARGE SCALE GENOMIC DNA]</scope>
</reference>
<dbReference type="PANTHER" id="PTHR24173">
    <property type="entry name" value="ANKYRIN REPEAT CONTAINING"/>
    <property type="match status" value="1"/>
</dbReference>
<dbReference type="InterPro" id="IPR002110">
    <property type="entry name" value="Ankyrin_rpt"/>
</dbReference>
<keyword evidence="2 3" id="KW-0040">ANK repeat</keyword>
<keyword evidence="1" id="KW-0677">Repeat</keyword>
<dbReference type="PROSITE" id="PS50088">
    <property type="entry name" value="ANK_REPEAT"/>
    <property type="match status" value="3"/>
</dbReference>
<evidence type="ECO:0000313" key="4">
    <source>
        <dbReference type="EMBL" id="GFO49535.1"/>
    </source>
</evidence>
<protein>
    <submittedName>
        <fullName evidence="4">Ankyrin</fullName>
    </submittedName>
</protein>
<feature type="repeat" description="ANK" evidence="3">
    <location>
        <begin position="211"/>
        <end position="243"/>
    </location>
</feature>
<proteinExistence type="predicted"/>
<dbReference type="Pfam" id="PF12796">
    <property type="entry name" value="Ank_2"/>
    <property type="match status" value="1"/>
</dbReference>
<comment type="caution">
    <text evidence="4">The sequence shown here is derived from an EMBL/GenBank/DDBJ whole genome shotgun (WGS) entry which is preliminary data.</text>
</comment>
<dbReference type="Pfam" id="PF00023">
    <property type="entry name" value="Ank"/>
    <property type="match status" value="1"/>
</dbReference>
<evidence type="ECO:0000256" key="3">
    <source>
        <dbReference type="PROSITE-ProRule" id="PRU00023"/>
    </source>
</evidence>
<evidence type="ECO:0000256" key="2">
    <source>
        <dbReference type="ARBA" id="ARBA00023043"/>
    </source>
</evidence>